<dbReference type="SMART" id="SM00386">
    <property type="entry name" value="HAT"/>
    <property type="match status" value="10"/>
</dbReference>
<dbReference type="GO" id="GO:0031048">
    <property type="term" value="P:regulatory ncRNA-mediated heterochromatin formation"/>
    <property type="evidence" value="ECO:0007669"/>
    <property type="project" value="TreeGrafter"/>
</dbReference>
<evidence type="ECO:0000256" key="1">
    <source>
        <dbReference type="ARBA" id="ARBA00004123"/>
    </source>
</evidence>
<dbReference type="PANTHER" id="PTHR13471:SF0">
    <property type="entry name" value="NUCLEAR EXOSOME REGULATOR NRDE2"/>
    <property type="match status" value="1"/>
</dbReference>
<keyword evidence="3" id="KW-0539">Nucleus</keyword>
<dbReference type="OMA" id="MRDKELH"/>
<dbReference type="InterPro" id="IPR011990">
    <property type="entry name" value="TPR-like_helical_dom_sf"/>
</dbReference>
<dbReference type="SUPFAM" id="SSF48452">
    <property type="entry name" value="TPR-like"/>
    <property type="match status" value="2"/>
</dbReference>
<dbReference type="STRING" id="13706.A0A1X2HLW3"/>
<gene>
    <name evidence="5" type="ORF">BCR43DRAFT_134927</name>
</gene>
<dbReference type="FunCoup" id="A0A1X2HLW3">
    <property type="interactions" value="296"/>
</dbReference>
<feature type="compositionally biased region" description="Basic and acidic residues" evidence="4">
    <location>
        <begin position="99"/>
        <end position="116"/>
    </location>
</feature>
<feature type="compositionally biased region" description="Low complexity" evidence="4">
    <location>
        <begin position="1"/>
        <end position="18"/>
    </location>
</feature>
<protein>
    <submittedName>
        <fullName evidence="5">NRDE-2, necessary for RNA interference-domain-containing protein</fullName>
    </submittedName>
</protein>
<dbReference type="EMBL" id="MCGN01000002">
    <property type="protein sequence ID" value="ORZ00282.1"/>
    <property type="molecule type" value="Genomic_DNA"/>
</dbReference>
<evidence type="ECO:0000256" key="2">
    <source>
        <dbReference type="ARBA" id="ARBA00009265"/>
    </source>
</evidence>
<reference evidence="5 6" key="1">
    <citation type="submission" date="2016-07" db="EMBL/GenBank/DDBJ databases">
        <title>Pervasive Adenine N6-methylation of Active Genes in Fungi.</title>
        <authorList>
            <consortium name="DOE Joint Genome Institute"/>
            <person name="Mondo S.J."/>
            <person name="Dannebaum R.O."/>
            <person name="Kuo R.C."/>
            <person name="Labutti K."/>
            <person name="Haridas S."/>
            <person name="Kuo A."/>
            <person name="Salamov A."/>
            <person name="Ahrendt S.R."/>
            <person name="Lipzen A."/>
            <person name="Sullivan W."/>
            <person name="Andreopoulos W.B."/>
            <person name="Clum A."/>
            <person name="Lindquist E."/>
            <person name="Daum C."/>
            <person name="Ramamoorthy G.K."/>
            <person name="Gryganskyi A."/>
            <person name="Culley D."/>
            <person name="Magnuson J.K."/>
            <person name="James T.Y."/>
            <person name="O'Malley M.A."/>
            <person name="Stajich J.E."/>
            <person name="Spatafora J.W."/>
            <person name="Visel A."/>
            <person name="Grigoriev I.V."/>
        </authorList>
    </citation>
    <scope>NUCLEOTIDE SEQUENCE [LARGE SCALE GENOMIC DNA]</scope>
    <source>
        <strain evidence="5 6">NRRL 2496</strain>
    </source>
</reference>
<comment type="caution">
    <text evidence="5">The sequence shown here is derived from an EMBL/GenBank/DDBJ whole genome shotgun (WGS) entry which is preliminary data.</text>
</comment>
<feature type="compositionally biased region" description="Acidic residues" evidence="4">
    <location>
        <begin position="247"/>
        <end position="258"/>
    </location>
</feature>
<dbReference type="OrthoDB" id="297219at2759"/>
<feature type="compositionally biased region" description="Basic residues" evidence="4">
    <location>
        <begin position="26"/>
        <end position="38"/>
    </location>
</feature>
<dbReference type="InParanoid" id="A0A1X2HLW3"/>
<feature type="region of interest" description="Disordered" evidence="4">
    <location>
        <begin position="237"/>
        <end position="258"/>
    </location>
</feature>
<dbReference type="GO" id="GO:0006396">
    <property type="term" value="P:RNA processing"/>
    <property type="evidence" value="ECO:0007669"/>
    <property type="project" value="InterPro"/>
</dbReference>
<dbReference type="GO" id="GO:0071013">
    <property type="term" value="C:catalytic step 2 spliceosome"/>
    <property type="evidence" value="ECO:0007669"/>
    <property type="project" value="TreeGrafter"/>
</dbReference>
<comment type="similarity">
    <text evidence="2">Belongs to the NRDE2 family.</text>
</comment>
<organism evidence="5 6">
    <name type="scientific">Syncephalastrum racemosum</name>
    <name type="common">Filamentous fungus</name>
    <dbReference type="NCBI Taxonomy" id="13706"/>
    <lineage>
        <taxon>Eukaryota</taxon>
        <taxon>Fungi</taxon>
        <taxon>Fungi incertae sedis</taxon>
        <taxon>Mucoromycota</taxon>
        <taxon>Mucoromycotina</taxon>
        <taxon>Mucoromycetes</taxon>
        <taxon>Mucorales</taxon>
        <taxon>Syncephalastraceae</taxon>
        <taxon>Syncephalastrum</taxon>
    </lineage>
</organism>
<dbReference type="InterPro" id="IPR013633">
    <property type="entry name" value="NRDE-2"/>
</dbReference>
<dbReference type="PANTHER" id="PTHR13471">
    <property type="entry name" value="TETRATRICOPEPTIDE-LIKE HELICAL"/>
    <property type="match status" value="1"/>
</dbReference>
<evidence type="ECO:0000313" key="5">
    <source>
        <dbReference type="EMBL" id="ORZ00282.1"/>
    </source>
</evidence>
<comment type="subcellular location">
    <subcellularLocation>
        <location evidence="1">Nucleus</location>
    </subcellularLocation>
</comment>
<evidence type="ECO:0000313" key="6">
    <source>
        <dbReference type="Proteomes" id="UP000242180"/>
    </source>
</evidence>
<dbReference type="Gene3D" id="1.25.40.10">
    <property type="entry name" value="Tetratricopeptide repeat domain"/>
    <property type="match status" value="3"/>
</dbReference>
<name>A0A1X2HLW3_SYNRA</name>
<keyword evidence="6" id="KW-1185">Reference proteome</keyword>
<dbReference type="Pfam" id="PF08424">
    <property type="entry name" value="NRDE-2"/>
    <property type="match status" value="1"/>
</dbReference>
<dbReference type="InterPro" id="IPR003107">
    <property type="entry name" value="HAT"/>
</dbReference>
<proteinExistence type="inferred from homology"/>
<feature type="region of interest" description="Disordered" evidence="4">
    <location>
        <begin position="1"/>
        <end position="116"/>
    </location>
</feature>
<feature type="compositionally biased region" description="Basic residues" evidence="4">
    <location>
        <begin position="62"/>
        <end position="98"/>
    </location>
</feature>
<evidence type="ECO:0000256" key="3">
    <source>
        <dbReference type="ARBA" id="ARBA00023242"/>
    </source>
</evidence>
<feature type="compositionally biased region" description="Basic and acidic residues" evidence="4">
    <location>
        <begin position="237"/>
        <end position="246"/>
    </location>
</feature>
<evidence type="ECO:0000256" key="4">
    <source>
        <dbReference type="SAM" id="MobiDB-lite"/>
    </source>
</evidence>
<dbReference type="Proteomes" id="UP000242180">
    <property type="component" value="Unassembled WGS sequence"/>
</dbReference>
<accession>A0A1X2HLW3</accession>
<dbReference type="AlphaFoldDB" id="A0A1X2HLW3"/>
<sequence>MDQLPVPSFSFAPSSSLPEQDNGNRREKRSHEKKRRRTPSPLEESSSRRRSRRERSRSPPRSSRKRSRSPHRSSRKSRKRARSPRSDRYRHKSSRQRSRSPEEKEPPPVRGLEKIKGTDITFYVDKRGDRDLGFYGTTHSYSVPSYKYFKRGLVLGLDPPYRLEFSKESNKYYFVKGKGGGSHNDKNLLDKIPSKPVRLRTQIEQADSIATQTDFVELTKPKAVKSEGFISSGVDYRDIEGPAKAEPEEDEEGEDTRDETIEDIIRKRTIEFDRHLREHPEDVEQWLAFISFQDEAAKDLNAGSESKKALRNSLIEVKMSIYEKALEKNPDNEDLILSYLSCGEEFWETLELLRQWDRVLKRRPESIRLWADYINLRQTNFSSFSFTQCAKVFEDCIYTLNKAAIRLQQRRKSEDNSEARENVESVMVYVFLRACLFMKQCGYQERAFGQLQALAEFNLYQPLLFEKSLDVTFEDKLSEFEAYWDSELPRFGEKDAKGWAEYYTTNYDDSALPKHNDEDDADMDSDEEGLGAWIRHEDATDRKHRLPVRLGDIDPDAVDDDPYMVALFDDVKTLLFSVTTYEAKQGLVYSILVFLGLPFTPPGVGTNTHFCIDTFTHNEMALPHFWPRTEERPPLITYIDGVAMAAEHIAKEANPFELPVSYPVGLAELFPSARWFDCFDSARLDNVVDMAFARNALKSLQRLQSDIHLALCHLALEYRLSYESARELAKTLLSEHRTSLTLWNAYAQLEKNAGKFKEARKVYTTALKSYRTFPDADKGFGVPLLYRLFAEMEWEQGRPETALSILASISKDTYESTNKAPGQTEILKAAKFYEQRTAQVSIISALEHEREAALQLIACQALFVYLSRDIDAASQIYERAIVQLEAQHAERGVESEMLWVDYVKLLYNHARTSAHFKPAALRRVLQRALDLFPNNTVFLGLFIWNERRTKIYGRVRDFFTSALDRESTVILWLSVLHEEIHRSNLYDVNRVRSLFESAVESRSARTSIVMWTLYMEHEIRCKEYDRAKNLFYRSVRACPWSKELCMFAIRHLASYFSERELLEIQSVMMEKEIRIRSGPLPIVAQDDLLGYP</sequence>
<dbReference type="GO" id="GO:1902369">
    <property type="term" value="P:negative regulation of RNA catabolic process"/>
    <property type="evidence" value="ECO:0007669"/>
    <property type="project" value="TreeGrafter"/>
</dbReference>